<feature type="transmembrane region" description="Helical" evidence="1">
    <location>
        <begin position="97"/>
        <end position="115"/>
    </location>
</feature>
<keyword evidence="1" id="KW-1133">Transmembrane helix</keyword>
<feature type="transmembrane region" description="Helical" evidence="1">
    <location>
        <begin position="71"/>
        <end position="91"/>
    </location>
</feature>
<accession>A0A840W4P4</accession>
<evidence type="ECO:0000313" key="2">
    <source>
        <dbReference type="EMBL" id="MBB5490964.1"/>
    </source>
</evidence>
<reference evidence="2 3" key="1">
    <citation type="submission" date="2020-08" db="EMBL/GenBank/DDBJ databases">
        <title>Sequencing the genomes of 1000 actinobacteria strains.</title>
        <authorList>
            <person name="Klenk H.-P."/>
        </authorList>
    </citation>
    <scope>NUCLEOTIDE SEQUENCE [LARGE SCALE GENOMIC DNA]</scope>
    <source>
        <strain evidence="2 3">DSM 44598</strain>
    </source>
</reference>
<dbReference type="EMBL" id="JACHDO010000001">
    <property type="protein sequence ID" value="MBB5490964.1"/>
    <property type="molecule type" value="Genomic_DNA"/>
</dbReference>
<proteinExistence type="predicted"/>
<comment type="caution">
    <text evidence="2">The sequence shown here is derived from an EMBL/GenBank/DDBJ whole genome shotgun (WGS) entry which is preliminary data.</text>
</comment>
<evidence type="ECO:0000313" key="3">
    <source>
        <dbReference type="Proteomes" id="UP000579647"/>
    </source>
</evidence>
<protein>
    <submittedName>
        <fullName evidence="2">Uncharacterized protein</fullName>
    </submittedName>
</protein>
<organism evidence="2 3">
    <name type="scientific">Nocardiopsis metallicus</name>
    <dbReference type="NCBI Taxonomy" id="179819"/>
    <lineage>
        <taxon>Bacteria</taxon>
        <taxon>Bacillati</taxon>
        <taxon>Actinomycetota</taxon>
        <taxon>Actinomycetes</taxon>
        <taxon>Streptosporangiales</taxon>
        <taxon>Nocardiopsidaceae</taxon>
        <taxon>Nocardiopsis</taxon>
    </lineage>
</organism>
<evidence type="ECO:0000256" key="1">
    <source>
        <dbReference type="SAM" id="Phobius"/>
    </source>
</evidence>
<name>A0A840W4P4_9ACTN</name>
<keyword evidence="3" id="KW-1185">Reference proteome</keyword>
<dbReference type="RefSeq" id="WP_184364577.1">
    <property type="nucleotide sequence ID" value="NZ_BAAAKM010000147.1"/>
</dbReference>
<keyword evidence="1" id="KW-0812">Transmembrane</keyword>
<gene>
    <name evidence="2" type="ORF">HNR07_002101</name>
</gene>
<feature type="transmembrane region" description="Helical" evidence="1">
    <location>
        <begin position="41"/>
        <end position="59"/>
    </location>
</feature>
<feature type="transmembrane region" description="Helical" evidence="1">
    <location>
        <begin position="12"/>
        <end position="35"/>
    </location>
</feature>
<sequence>MNPWIRGTLIGVVILMCLGALVVNFTTITTWLVALGMTHPVYSKIAALCIDGLLVLGLFTHMMDPNLDSLGGFWVGLGLTLVCTGMVGFIASGWLGAFAFSIPVITLVMSERIVLRMIRPKELGDVSQVATNLDQIVSELRVVPGRKPGRATIAREYGLSETDARYVAAEIKREV</sequence>
<dbReference type="Proteomes" id="UP000579647">
    <property type="component" value="Unassembled WGS sequence"/>
</dbReference>
<keyword evidence="1" id="KW-0472">Membrane</keyword>
<dbReference type="AlphaFoldDB" id="A0A840W4P4"/>